<dbReference type="InterPro" id="IPR029016">
    <property type="entry name" value="GAF-like_dom_sf"/>
</dbReference>
<dbReference type="AlphaFoldDB" id="A0A8R1IAI9"/>
<proteinExistence type="predicted"/>
<dbReference type="Proteomes" id="UP000005237">
    <property type="component" value="Unassembled WGS sequence"/>
</dbReference>
<evidence type="ECO:0000313" key="2">
    <source>
        <dbReference type="Proteomes" id="UP000005237"/>
    </source>
</evidence>
<protein>
    <recommendedName>
        <fullName evidence="3">GAF domain-containing protein</fullName>
    </recommendedName>
</protein>
<dbReference type="SUPFAM" id="SSF55781">
    <property type="entry name" value="GAF domain-like"/>
    <property type="match status" value="1"/>
</dbReference>
<reference evidence="1" key="2">
    <citation type="submission" date="2022-06" db="UniProtKB">
        <authorList>
            <consortium name="EnsemblMetazoa"/>
        </authorList>
    </citation>
    <scope>IDENTIFICATION</scope>
    <source>
        <strain evidence="1">DF5081</strain>
    </source>
</reference>
<sequence length="114" mass="13320">MDHVDDIIRIRTLYASAAFYRCSGLRLCYKKCRTELIKQSGGSLIGVIILYNKESGFSRHDEKYIKRLSYFIANSIAHAILAKQIEEVRTRIHMVEEFKIQGEDVVVRNLFLFF</sequence>
<dbReference type="Gene3D" id="3.30.450.40">
    <property type="match status" value="1"/>
</dbReference>
<evidence type="ECO:0000313" key="1">
    <source>
        <dbReference type="EnsemblMetazoa" id="CJA28948b.1"/>
    </source>
</evidence>
<accession>A0A8R1IAI9</accession>
<organism evidence="1 2">
    <name type="scientific">Caenorhabditis japonica</name>
    <dbReference type="NCBI Taxonomy" id="281687"/>
    <lineage>
        <taxon>Eukaryota</taxon>
        <taxon>Metazoa</taxon>
        <taxon>Ecdysozoa</taxon>
        <taxon>Nematoda</taxon>
        <taxon>Chromadorea</taxon>
        <taxon>Rhabditida</taxon>
        <taxon>Rhabditina</taxon>
        <taxon>Rhabditomorpha</taxon>
        <taxon>Rhabditoidea</taxon>
        <taxon>Rhabditidae</taxon>
        <taxon>Peloderinae</taxon>
        <taxon>Caenorhabditis</taxon>
    </lineage>
</organism>
<dbReference type="EnsemblMetazoa" id="CJA28948b.1">
    <property type="protein sequence ID" value="CJA28948b.1"/>
    <property type="gene ID" value="WBGene00184522"/>
</dbReference>
<name>A0A8R1IAI9_CAEJA</name>
<keyword evidence="2" id="KW-1185">Reference proteome</keyword>
<reference evidence="2" key="1">
    <citation type="submission" date="2010-08" db="EMBL/GenBank/DDBJ databases">
        <authorList>
            <consortium name="Caenorhabditis japonica Sequencing Consortium"/>
            <person name="Wilson R.K."/>
        </authorList>
    </citation>
    <scope>NUCLEOTIDE SEQUENCE [LARGE SCALE GENOMIC DNA]</scope>
    <source>
        <strain evidence="2">DF5081</strain>
    </source>
</reference>
<evidence type="ECO:0008006" key="3">
    <source>
        <dbReference type="Google" id="ProtNLM"/>
    </source>
</evidence>